<evidence type="ECO:0000313" key="3">
    <source>
        <dbReference type="EMBL" id="MBU5676831.1"/>
    </source>
</evidence>
<dbReference type="InterPro" id="IPR011344">
    <property type="entry name" value="ssDNA-bd"/>
</dbReference>
<reference evidence="3 4" key="1">
    <citation type="submission" date="2021-06" db="EMBL/GenBank/DDBJ databases">
        <authorList>
            <person name="Sun Q."/>
            <person name="Li D."/>
        </authorList>
    </citation>
    <scope>NUCLEOTIDE SEQUENCE [LARGE SCALE GENOMIC DNA]</scope>
    <source>
        <strain evidence="3 4">MSJ-5</strain>
    </source>
</reference>
<evidence type="ECO:0000313" key="4">
    <source>
        <dbReference type="Proteomes" id="UP000779508"/>
    </source>
</evidence>
<sequence length="118" mass="13520">MNKVMLLGRLVKDVELRYSQGDNPIAVSKYTLAVNRQFKREGEPDADFINLIAFGKVAEVAEKYFKKGQQIVVVGRLQVRNYESEDGRKHFFTEVIVDEQYFAGNKKDKSSDSVNEVK</sequence>
<dbReference type="CDD" id="cd04496">
    <property type="entry name" value="SSB_OBF"/>
    <property type="match status" value="1"/>
</dbReference>
<dbReference type="Proteomes" id="UP000779508">
    <property type="component" value="Unassembled WGS sequence"/>
</dbReference>
<keyword evidence="1 2" id="KW-0238">DNA-binding</keyword>
<comment type="caution">
    <text evidence="3">The sequence shown here is derived from an EMBL/GenBank/DDBJ whole genome shotgun (WGS) entry which is preliminary data.</text>
</comment>
<keyword evidence="4" id="KW-1185">Reference proteome</keyword>
<gene>
    <name evidence="3" type="ORF">KQI88_10410</name>
</gene>
<dbReference type="HAMAP" id="MF_00984">
    <property type="entry name" value="SSB"/>
    <property type="match status" value="1"/>
</dbReference>
<dbReference type="GO" id="GO:0003677">
    <property type="term" value="F:DNA binding"/>
    <property type="evidence" value="ECO:0007669"/>
    <property type="project" value="UniProtKB-KW"/>
</dbReference>
<protein>
    <recommendedName>
        <fullName evidence="1 2">Single-stranded DNA-binding protein</fullName>
        <shortName evidence="1">SSB</shortName>
    </recommendedName>
</protein>
<organism evidence="3 4">
    <name type="scientific">Alkaliphilus flagellatus</name>
    <dbReference type="NCBI Taxonomy" id="2841507"/>
    <lineage>
        <taxon>Bacteria</taxon>
        <taxon>Bacillati</taxon>
        <taxon>Bacillota</taxon>
        <taxon>Clostridia</taxon>
        <taxon>Peptostreptococcales</taxon>
        <taxon>Natronincolaceae</taxon>
        <taxon>Alkaliphilus</taxon>
    </lineage>
</organism>
<comment type="subunit">
    <text evidence="1">Homotetramer.</text>
</comment>
<comment type="caution">
    <text evidence="1">Lacks conserved residue(s) required for the propagation of feature annotation.</text>
</comment>
<dbReference type="PANTHER" id="PTHR10302:SF27">
    <property type="entry name" value="SINGLE-STRANDED DNA-BINDING PROTEIN"/>
    <property type="match status" value="1"/>
</dbReference>
<dbReference type="Pfam" id="PF00436">
    <property type="entry name" value="SSB"/>
    <property type="match status" value="1"/>
</dbReference>
<dbReference type="NCBIfam" id="TIGR00621">
    <property type="entry name" value="ssb"/>
    <property type="match status" value="1"/>
</dbReference>
<accession>A0ABS6G625</accession>
<dbReference type="InterPro" id="IPR000424">
    <property type="entry name" value="Primosome_PriB/ssb"/>
</dbReference>
<dbReference type="EMBL" id="JAHLQK010000004">
    <property type="protein sequence ID" value="MBU5676831.1"/>
    <property type="molecule type" value="Genomic_DNA"/>
</dbReference>
<name>A0ABS6G625_9FIRM</name>
<dbReference type="PIRSF" id="PIRSF002070">
    <property type="entry name" value="SSB"/>
    <property type="match status" value="1"/>
</dbReference>
<dbReference type="PROSITE" id="PS50935">
    <property type="entry name" value="SSB"/>
    <property type="match status" value="1"/>
</dbReference>
<dbReference type="PANTHER" id="PTHR10302">
    <property type="entry name" value="SINGLE-STRANDED DNA-BINDING PROTEIN"/>
    <property type="match status" value="1"/>
</dbReference>
<evidence type="ECO:0000256" key="1">
    <source>
        <dbReference type="HAMAP-Rule" id="MF_00984"/>
    </source>
</evidence>
<proteinExistence type="inferred from homology"/>
<dbReference type="RefSeq" id="WP_216417093.1">
    <property type="nucleotide sequence ID" value="NZ_JAHLQK010000004.1"/>
</dbReference>
<evidence type="ECO:0000256" key="2">
    <source>
        <dbReference type="PIRNR" id="PIRNR002070"/>
    </source>
</evidence>